<gene>
    <name evidence="7" type="primary">yvdP</name>
    <name evidence="7" type="ORF">SRABI133_00266</name>
</gene>
<dbReference type="InterPro" id="IPR012951">
    <property type="entry name" value="BBE"/>
</dbReference>
<organism evidence="7 8">
    <name type="scientific">Peribacillus simplex</name>
    <dbReference type="NCBI Taxonomy" id="1478"/>
    <lineage>
        <taxon>Bacteria</taxon>
        <taxon>Bacillati</taxon>
        <taxon>Bacillota</taxon>
        <taxon>Bacilli</taxon>
        <taxon>Bacillales</taxon>
        <taxon>Bacillaceae</taxon>
        <taxon>Peribacillus</taxon>
    </lineage>
</organism>
<dbReference type="PANTHER" id="PTHR42973">
    <property type="entry name" value="BINDING OXIDOREDUCTASE, PUTATIVE (AFU_ORTHOLOGUE AFUA_1G17690)-RELATED"/>
    <property type="match status" value="1"/>
</dbReference>
<sequence length="449" mass="50881">MERTKLTGRIITPNDAEYERARINNNLSFSKFPKVIVFCQNSDDVLNSLKWARENHAPFRVRSGRHSYENFSLVNGGLVIDISEMYNIKVNREKMIAKIEAGADLGRVYNTLWNYGTTIPAGTESSVGVVGLTLGGGIGMLTRRFGLTCDNLLEIEMVRACGKRGAKLIKANRKINSDLFWACCGGGGGNFGIVTSLTFRVTPVSRVSVFSVTWGWEDFEAVFEVWQDWAPQADECLTSEIEFKAKEANEIFAKGEFVGTSHRLKQLLKPLTKTGSPINVMIKEVPYIEAVRFFDYPAGNQPAYRKRSGSFIEKAFPQQAIMTMKHFLGNAPNENAAIWHQSLGGVAGLKDPKETAFYYRDAIIAQEYQATWTNPEEERLNIRWIKDLKHALSPFTTGDYVNWPDTLIKDWPTAYYGENFKRLREVKTRYDPYNAFKFPQSIPPLNKWG</sequence>
<comment type="similarity">
    <text evidence="2">Belongs to the oxygen-dependent FAD-linked oxidoreductase family.</text>
</comment>
<dbReference type="GO" id="GO:0016491">
    <property type="term" value="F:oxidoreductase activity"/>
    <property type="evidence" value="ECO:0007669"/>
    <property type="project" value="UniProtKB-KW"/>
</dbReference>
<evidence type="ECO:0000256" key="4">
    <source>
        <dbReference type="ARBA" id="ARBA00022827"/>
    </source>
</evidence>
<dbReference type="Gene3D" id="3.30.465.10">
    <property type="match status" value="1"/>
</dbReference>
<dbReference type="InterPro" id="IPR050416">
    <property type="entry name" value="FAD-linked_Oxidoreductase"/>
</dbReference>
<comment type="cofactor">
    <cofactor evidence="1">
        <name>FAD</name>
        <dbReference type="ChEBI" id="CHEBI:57692"/>
    </cofactor>
</comment>
<reference evidence="7" key="1">
    <citation type="submission" date="2021-11" db="EMBL/GenBank/DDBJ databases">
        <authorList>
            <person name="Bulgarelli D."/>
        </authorList>
    </citation>
    <scope>NUCLEOTIDE SEQUENCE</scope>
    <source>
        <strain evidence="7">Bi133</strain>
    </source>
</reference>
<evidence type="ECO:0000256" key="2">
    <source>
        <dbReference type="ARBA" id="ARBA00005466"/>
    </source>
</evidence>
<dbReference type="Gene3D" id="3.30.43.10">
    <property type="entry name" value="Uridine Diphospho-n-acetylenolpyruvylglucosamine Reductase, domain 2"/>
    <property type="match status" value="1"/>
</dbReference>
<dbReference type="RefSeq" id="WP_230300387.1">
    <property type="nucleotide sequence ID" value="NZ_CAKKMG010000002.1"/>
</dbReference>
<keyword evidence="5 7" id="KW-0560">Oxidoreductase</keyword>
<evidence type="ECO:0000259" key="6">
    <source>
        <dbReference type="PROSITE" id="PS51387"/>
    </source>
</evidence>
<proteinExistence type="inferred from homology"/>
<dbReference type="Proteomes" id="UP000789326">
    <property type="component" value="Unassembled WGS sequence"/>
</dbReference>
<dbReference type="GO" id="GO:0071949">
    <property type="term" value="F:FAD binding"/>
    <property type="evidence" value="ECO:0007669"/>
    <property type="project" value="InterPro"/>
</dbReference>
<keyword evidence="4" id="KW-0274">FAD</keyword>
<evidence type="ECO:0000256" key="1">
    <source>
        <dbReference type="ARBA" id="ARBA00001974"/>
    </source>
</evidence>
<dbReference type="InterPro" id="IPR036318">
    <property type="entry name" value="FAD-bd_PCMH-like_sf"/>
</dbReference>
<dbReference type="AlphaFoldDB" id="A0A9W4KPL4"/>
<keyword evidence="3" id="KW-0285">Flavoprotein</keyword>
<dbReference type="InterPro" id="IPR016166">
    <property type="entry name" value="FAD-bd_PCMH"/>
</dbReference>
<dbReference type="Pfam" id="PF08031">
    <property type="entry name" value="BBE"/>
    <property type="match status" value="1"/>
</dbReference>
<dbReference type="EC" id="1.21.-.-" evidence="7"/>
<dbReference type="InterPro" id="IPR006094">
    <property type="entry name" value="Oxid_FAD_bind_N"/>
</dbReference>
<evidence type="ECO:0000313" key="8">
    <source>
        <dbReference type="Proteomes" id="UP000789326"/>
    </source>
</evidence>
<evidence type="ECO:0000256" key="5">
    <source>
        <dbReference type="ARBA" id="ARBA00023002"/>
    </source>
</evidence>
<comment type="caution">
    <text evidence="7">The sequence shown here is derived from an EMBL/GenBank/DDBJ whole genome shotgun (WGS) entry which is preliminary data.</text>
</comment>
<dbReference type="EMBL" id="CAKKMG010000002">
    <property type="protein sequence ID" value="CAH0132412.1"/>
    <property type="molecule type" value="Genomic_DNA"/>
</dbReference>
<dbReference type="Gene3D" id="3.40.462.20">
    <property type="match status" value="1"/>
</dbReference>
<dbReference type="PANTHER" id="PTHR42973:SF39">
    <property type="entry name" value="FAD-BINDING PCMH-TYPE DOMAIN-CONTAINING PROTEIN"/>
    <property type="match status" value="1"/>
</dbReference>
<evidence type="ECO:0000256" key="3">
    <source>
        <dbReference type="ARBA" id="ARBA00022630"/>
    </source>
</evidence>
<dbReference type="Pfam" id="PF01565">
    <property type="entry name" value="FAD_binding_4"/>
    <property type="match status" value="1"/>
</dbReference>
<protein>
    <submittedName>
        <fullName evidence="7">FAD-linked oxidoreductase YvdP</fullName>
        <ecNumber evidence="7">1.21.-.-</ecNumber>
    </submittedName>
</protein>
<feature type="domain" description="FAD-binding PCMH-type" evidence="6">
    <location>
        <begin position="29"/>
        <end position="204"/>
    </location>
</feature>
<evidence type="ECO:0000313" key="7">
    <source>
        <dbReference type="EMBL" id="CAH0132412.1"/>
    </source>
</evidence>
<dbReference type="InterPro" id="IPR016167">
    <property type="entry name" value="FAD-bd_PCMH_sub1"/>
</dbReference>
<accession>A0A9W4KPL4</accession>
<dbReference type="InterPro" id="IPR016169">
    <property type="entry name" value="FAD-bd_PCMH_sub2"/>
</dbReference>
<name>A0A9W4KPL4_9BACI</name>
<dbReference type="PROSITE" id="PS51387">
    <property type="entry name" value="FAD_PCMH"/>
    <property type="match status" value="1"/>
</dbReference>
<dbReference type="SUPFAM" id="SSF56176">
    <property type="entry name" value="FAD-binding/transporter-associated domain-like"/>
    <property type="match status" value="1"/>
</dbReference>